<proteinExistence type="predicted"/>
<keyword evidence="1" id="KW-0175">Coiled coil</keyword>
<accession>A0ABR0UBE3</accession>
<feature type="coiled-coil region" evidence="1">
    <location>
        <begin position="182"/>
        <end position="209"/>
    </location>
</feature>
<name>A0ABR0UBE3_REHGL</name>
<organism evidence="3 4">
    <name type="scientific">Rehmannia glutinosa</name>
    <name type="common">Chinese foxglove</name>
    <dbReference type="NCBI Taxonomy" id="99300"/>
    <lineage>
        <taxon>Eukaryota</taxon>
        <taxon>Viridiplantae</taxon>
        <taxon>Streptophyta</taxon>
        <taxon>Embryophyta</taxon>
        <taxon>Tracheophyta</taxon>
        <taxon>Spermatophyta</taxon>
        <taxon>Magnoliopsida</taxon>
        <taxon>eudicotyledons</taxon>
        <taxon>Gunneridae</taxon>
        <taxon>Pentapetalae</taxon>
        <taxon>asterids</taxon>
        <taxon>lamiids</taxon>
        <taxon>Lamiales</taxon>
        <taxon>Orobanchaceae</taxon>
        <taxon>Rehmannieae</taxon>
        <taxon>Rehmannia</taxon>
    </lineage>
</organism>
<reference evidence="3 4" key="1">
    <citation type="journal article" date="2021" name="Comput. Struct. Biotechnol. J.">
        <title>De novo genome assembly of the potent medicinal plant Rehmannia glutinosa using nanopore technology.</title>
        <authorList>
            <person name="Ma L."/>
            <person name="Dong C."/>
            <person name="Song C."/>
            <person name="Wang X."/>
            <person name="Zheng X."/>
            <person name="Niu Y."/>
            <person name="Chen S."/>
            <person name="Feng W."/>
        </authorList>
    </citation>
    <scope>NUCLEOTIDE SEQUENCE [LARGE SCALE GENOMIC DNA]</scope>
    <source>
        <strain evidence="3">DH-2019</strain>
    </source>
</reference>
<dbReference type="Pfam" id="PF14144">
    <property type="entry name" value="DOG1"/>
    <property type="match status" value="1"/>
</dbReference>
<dbReference type="PANTHER" id="PTHR46354">
    <property type="entry name" value="DOG1 DOMAIN-CONTAINING PROTEIN"/>
    <property type="match status" value="1"/>
</dbReference>
<dbReference type="InterPro" id="IPR051886">
    <property type="entry name" value="Seed_Dev/Stress_Resp_Reg"/>
</dbReference>
<evidence type="ECO:0000313" key="3">
    <source>
        <dbReference type="EMBL" id="KAK6119669.1"/>
    </source>
</evidence>
<feature type="domain" description="DOG1" evidence="2">
    <location>
        <begin position="6"/>
        <end position="247"/>
    </location>
</feature>
<dbReference type="PROSITE" id="PS51806">
    <property type="entry name" value="DOG1"/>
    <property type="match status" value="1"/>
</dbReference>
<evidence type="ECO:0000256" key="1">
    <source>
        <dbReference type="SAM" id="Coils"/>
    </source>
</evidence>
<evidence type="ECO:0000259" key="2">
    <source>
        <dbReference type="PROSITE" id="PS51806"/>
    </source>
</evidence>
<sequence>MENSDKIREHCLYKEWMSLQEQELSQLLNRSLNLNKTTADVDSDAEIGALVDKITQHFQDYVDSRRRLAGREVSAFFSPRWCTTLENSMLWIAECRPSSFFSLVYALCGADIDKKLSQYFQGSSSEFPQLSSSQLISIDNLQRRTIAEEEKLSSRVASLQQEMADMPLALIARNSGPICEHNSDVRENIGKIEQAMASAMEEADQLRLNTFKELIQILKPLQAVEYIIATKNFDFVFSRGEWRETMSMVGTRW</sequence>
<protein>
    <recommendedName>
        <fullName evidence="2">DOG1 domain-containing protein</fullName>
    </recommendedName>
</protein>
<evidence type="ECO:0000313" key="4">
    <source>
        <dbReference type="Proteomes" id="UP001318860"/>
    </source>
</evidence>
<dbReference type="Proteomes" id="UP001318860">
    <property type="component" value="Unassembled WGS sequence"/>
</dbReference>
<dbReference type="EMBL" id="JABTTQ020003150">
    <property type="protein sequence ID" value="KAK6119669.1"/>
    <property type="molecule type" value="Genomic_DNA"/>
</dbReference>
<gene>
    <name evidence="3" type="ORF">DH2020_046586</name>
</gene>
<dbReference type="PANTHER" id="PTHR46354:SF28">
    <property type="entry name" value="TRANSCRIPTION FACTOR TGA2-LIKE"/>
    <property type="match status" value="1"/>
</dbReference>
<keyword evidence="4" id="KW-1185">Reference proteome</keyword>
<dbReference type="InterPro" id="IPR025422">
    <property type="entry name" value="TGA_domain"/>
</dbReference>
<comment type="caution">
    <text evidence="3">The sequence shown here is derived from an EMBL/GenBank/DDBJ whole genome shotgun (WGS) entry which is preliminary data.</text>
</comment>